<keyword evidence="1" id="KW-0732">Signal</keyword>
<evidence type="ECO:0000313" key="3">
    <source>
        <dbReference type="Proteomes" id="UP000268973"/>
    </source>
</evidence>
<accession>A0A432CV23</accession>
<dbReference type="CDD" id="cd06325">
    <property type="entry name" value="PBP1_ABC_unchar_transporter"/>
    <property type="match status" value="1"/>
</dbReference>
<sequence length="311" mass="33798">MLLTRVMFYAALALQTFSANAAYQVTVNQFVRHPALDMAYQGIIEGLRQEGFIENETVTFDYAVAQADMGTSLQIARQQVALNPDVMVALSTPSAQTTASVNKRIPMVFSAVSSPRHAGVHLQGNITGVSALSPIKEQIQLTREVFPTATRIGVLYNPGEDNSRYIVDLLEQSAEKHQFTLIKRSVTSSTQVSLATKSLIEDVDLIYLPTDNTVASALPVIIKIAQAQSVPTIGGTIDYVNQGALMALGFDFFDNGVQAGHLVAQILSGAKPESLPIQPTKGRELHINSSQLERLNVELPKAVQDRITKLH</sequence>
<dbReference type="PANTHER" id="PTHR35271">
    <property type="entry name" value="ABC TRANSPORTER, SUBSTRATE-BINDING LIPOPROTEIN-RELATED"/>
    <property type="match status" value="1"/>
</dbReference>
<dbReference type="Proteomes" id="UP000268973">
    <property type="component" value="Unassembled WGS sequence"/>
</dbReference>
<dbReference type="PANTHER" id="PTHR35271:SF1">
    <property type="entry name" value="ABC TRANSPORTER, SUBSTRATE-BINDING LIPOPROTEIN"/>
    <property type="match status" value="1"/>
</dbReference>
<protein>
    <submittedName>
        <fullName evidence="2">ABC transporter substrate-binding protein</fullName>
    </submittedName>
</protein>
<dbReference type="InterPro" id="IPR028082">
    <property type="entry name" value="Peripla_BP_I"/>
</dbReference>
<dbReference type="EMBL" id="RXZH01000004">
    <property type="protein sequence ID" value="RTZ15555.1"/>
    <property type="molecule type" value="Genomic_DNA"/>
</dbReference>
<name>A0A432CV23_9VIBR</name>
<proteinExistence type="predicted"/>
<dbReference type="Gene3D" id="3.40.50.2300">
    <property type="match status" value="2"/>
</dbReference>
<dbReference type="RefSeq" id="WP_126574285.1">
    <property type="nucleotide sequence ID" value="NZ_RXZH01000004.1"/>
</dbReference>
<dbReference type="InterPro" id="IPR007487">
    <property type="entry name" value="ABC_transpt-TYRBP-like"/>
</dbReference>
<dbReference type="SUPFAM" id="SSF53822">
    <property type="entry name" value="Periplasmic binding protein-like I"/>
    <property type="match status" value="1"/>
</dbReference>
<comment type="caution">
    <text evidence="2">The sequence shown here is derived from an EMBL/GenBank/DDBJ whole genome shotgun (WGS) entry which is preliminary data.</text>
</comment>
<dbReference type="OrthoDB" id="9776955at2"/>
<dbReference type="Pfam" id="PF04392">
    <property type="entry name" value="ABC_sub_bind"/>
    <property type="match status" value="1"/>
</dbReference>
<reference evidence="2 3" key="1">
    <citation type="submission" date="2018-12" db="EMBL/GenBank/DDBJ databases">
        <title>Vibrio sp. isolated from China Sea.</title>
        <authorList>
            <person name="Li Y."/>
        </authorList>
    </citation>
    <scope>NUCLEOTIDE SEQUENCE [LARGE SCALE GENOMIC DNA]</scope>
    <source>
        <strain evidence="2 3">BEI207</strain>
    </source>
</reference>
<evidence type="ECO:0000256" key="1">
    <source>
        <dbReference type="SAM" id="SignalP"/>
    </source>
</evidence>
<gene>
    <name evidence="2" type="ORF">EJ063_10750</name>
</gene>
<evidence type="ECO:0000313" key="2">
    <source>
        <dbReference type="EMBL" id="RTZ15555.1"/>
    </source>
</evidence>
<dbReference type="AlphaFoldDB" id="A0A432CV23"/>
<feature type="signal peptide" evidence="1">
    <location>
        <begin position="1"/>
        <end position="21"/>
    </location>
</feature>
<feature type="chain" id="PRO_5019003268" evidence="1">
    <location>
        <begin position="22"/>
        <end position="311"/>
    </location>
</feature>
<organism evidence="2 3">
    <name type="scientific">Vibrio aquaticus</name>
    <dbReference type="NCBI Taxonomy" id="2496559"/>
    <lineage>
        <taxon>Bacteria</taxon>
        <taxon>Pseudomonadati</taxon>
        <taxon>Pseudomonadota</taxon>
        <taxon>Gammaproteobacteria</taxon>
        <taxon>Vibrionales</taxon>
        <taxon>Vibrionaceae</taxon>
        <taxon>Vibrio</taxon>
    </lineage>
</organism>
<keyword evidence="3" id="KW-1185">Reference proteome</keyword>